<dbReference type="GeneID" id="25273118"/>
<dbReference type="VEuPathDB" id="ToxoDB:EAH_00050480"/>
<sequence length="667" mass="70590">MRSLCLPDAFIEAATRQQQLEEAHALQQQQLQQHLQQQQQQQQYVVRAAAAYSTSTTGATAAAATGRAAVAVAPRLAAKGAAAAAAATAAAAAAAKAARNPQGPLWGFIRRAEASKTLDAFLKGDRDNTRLLVLAGPEGSGKASLLRDAAARLTQDKHKPPILLAFDVSMMAQRSFSGFLGVARAAAARQLGAACSDINPSLLLQHVAAACPSFAAGVSAALRYAEAAAAAAAGKQQQQPAAAAAAAAAAAVPLDWLSLNPRETNLITSVLKKLEDGATDAWDSLLEFVLGANNKSSAKPQAAIAGWTVSARDSAAALPRGAAAGASFTTWGCLQIHACARSLIPFNPDLFKPLLCTDWSVAEASYLAVGGNPRLLRLIFEDLEQATINFLQSLSKKAATTHQTPQQPVRDFDDEPSTLGGPQGGPQGAPQGAYEGAPQGAPQGPPQAAPQGVPHGAPHEAPHGAPQGAPKVGSQGAPQGAPKGGSQGAPEGAPGVEMCVLEGNAFYEGELLRGAASRLRVNYYSLSKKDGGYQQTVEEETLKKFAEVQRMQQERLRKMSETFLVKEFRRFEGKVIQFLNFPLVRKLREVSKSEVHFLVVVCETIREFLRRPYVLCEDLGQINNTVILGLLAANLVRPRLNPRRLEVCGVFEKNLLQAYCNQKYDNA</sequence>
<evidence type="ECO:0000256" key="1">
    <source>
        <dbReference type="SAM" id="MobiDB-lite"/>
    </source>
</evidence>
<dbReference type="RefSeq" id="XP_013246739.1">
    <property type="nucleotide sequence ID" value="XM_013391285.1"/>
</dbReference>
<dbReference type="OrthoDB" id="364143at2759"/>
<dbReference type="Proteomes" id="UP000018050">
    <property type="component" value="Unassembled WGS sequence"/>
</dbReference>
<evidence type="ECO:0000313" key="2">
    <source>
        <dbReference type="EMBL" id="CDI84239.1"/>
    </source>
</evidence>
<name>U6H0E6_EIMAC</name>
<reference evidence="2" key="1">
    <citation type="submission" date="2013-10" db="EMBL/GenBank/DDBJ databases">
        <title>Genomic analysis of the causative agents of coccidiosis in chickens.</title>
        <authorList>
            <person name="Reid A.J."/>
            <person name="Blake D."/>
            <person name="Billington K."/>
            <person name="Browne H."/>
            <person name="Dunn M."/>
            <person name="Hung S."/>
            <person name="Kawahara F."/>
            <person name="Miranda-Saavedra D."/>
            <person name="Mourier T."/>
            <person name="Nagra H."/>
            <person name="Otto T.D."/>
            <person name="Rawlings N."/>
            <person name="Sanchez A."/>
            <person name="Sanders M."/>
            <person name="Subramaniam C."/>
            <person name="Tay Y."/>
            <person name="Dear P."/>
            <person name="Doerig C."/>
            <person name="Gruber A."/>
            <person name="Parkinson J."/>
            <person name="Shirley M."/>
            <person name="Wan K.L."/>
            <person name="Berriman M."/>
            <person name="Tomley F."/>
            <person name="Pain A."/>
        </authorList>
    </citation>
    <scope>NUCLEOTIDE SEQUENCE</scope>
    <source>
        <strain evidence="2">Houghton</strain>
    </source>
</reference>
<dbReference type="EMBL" id="HG673630">
    <property type="protein sequence ID" value="CDI84239.1"/>
    <property type="molecule type" value="Genomic_DNA"/>
</dbReference>
<gene>
    <name evidence="2" type="ORF">EAH_00050480</name>
</gene>
<reference evidence="2" key="2">
    <citation type="submission" date="2013-10" db="EMBL/GenBank/DDBJ databases">
        <authorList>
            <person name="Aslett M."/>
        </authorList>
    </citation>
    <scope>NUCLEOTIDE SEQUENCE</scope>
    <source>
        <strain evidence="2">Houghton</strain>
    </source>
</reference>
<accession>U6H0E6</accession>
<evidence type="ECO:0000313" key="3">
    <source>
        <dbReference type="Proteomes" id="UP000018050"/>
    </source>
</evidence>
<feature type="compositionally biased region" description="Low complexity" evidence="1">
    <location>
        <begin position="428"/>
        <end position="442"/>
    </location>
</feature>
<proteinExistence type="predicted"/>
<protein>
    <submittedName>
        <fullName evidence="2">Uncharacterized protein</fullName>
    </submittedName>
</protein>
<keyword evidence="3" id="KW-1185">Reference proteome</keyword>
<feature type="region of interest" description="Disordered" evidence="1">
    <location>
        <begin position="399"/>
        <end position="491"/>
    </location>
</feature>
<dbReference type="AlphaFoldDB" id="U6H0E6"/>
<organism evidence="2 3">
    <name type="scientific">Eimeria acervulina</name>
    <name type="common">Coccidian parasite</name>
    <dbReference type="NCBI Taxonomy" id="5801"/>
    <lineage>
        <taxon>Eukaryota</taxon>
        <taxon>Sar</taxon>
        <taxon>Alveolata</taxon>
        <taxon>Apicomplexa</taxon>
        <taxon>Conoidasida</taxon>
        <taxon>Coccidia</taxon>
        <taxon>Eucoccidiorida</taxon>
        <taxon>Eimeriorina</taxon>
        <taxon>Eimeriidae</taxon>
        <taxon>Eimeria</taxon>
    </lineage>
</organism>